<dbReference type="EMBL" id="FNNG01000020">
    <property type="protein sequence ID" value="SDX79333.1"/>
    <property type="molecule type" value="Genomic_DNA"/>
</dbReference>
<dbReference type="OrthoDB" id="2087731at2"/>
<proteinExistence type="predicted"/>
<dbReference type="Proteomes" id="UP000198828">
    <property type="component" value="Unassembled WGS sequence"/>
</dbReference>
<protein>
    <submittedName>
        <fullName evidence="1">Uncharacterized protein</fullName>
    </submittedName>
</protein>
<sequence>MGQAKNIFPEIKCGSNEIKASNAYPALKHHILECIVSKYISISYIVADLHYVYPDLLDDKNCFYNYLIKLLLDDIITKKDSNSKIKLKLDNRTIKVKSLNSFADYIKIHLNYQRLLKLDLGVQYINSDAKMGI</sequence>
<keyword evidence="2" id="KW-1185">Reference proteome</keyword>
<accession>A0A1H3EKM9</accession>
<evidence type="ECO:0000313" key="1">
    <source>
        <dbReference type="EMBL" id="SDX79333.1"/>
    </source>
</evidence>
<organism evidence="1 2">
    <name type="scientific">Tepidimicrobium xylanilyticum</name>
    <dbReference type="NCBI Taxonomy" id="1123352"/>
    <lineage>
        <taxon>Bacteria</taxon>
        <taxon>Bacillati</taxon>
        <taxon>Bacillota</taxon>
        <taxon>Tissierellia</taxon>
        <taxon>Tissierellales</taxon>
        <taxon>Tepidimicrobiaceae</taxon>
        <taxon>Tepidimicrobium</taxon>
    </lineage>
</organism>
<dbReference type="AlphaFoldDB" id="A0A1H3EKM9"/>
<reference evidence="1 2" key="1">
    <citation type="submission" date="2016-10" db="EMBL/GenBank/DDBJ databases">
        <authorList>
            <person name="de Groot N.N."/>
        </authorList>
    </citation>
    <scope>NUCLEOTIDE SEQUENCE [LARGE SCALE GENOMIC DNA]</scope>
    <source>
        <strain evidence="1 2">DSM 23310</strain>
    </source>
</reference>
<dbReference type="RefSeq" id="WP_093754982.1">
    <property type="nucleotide sequence ID" value="NZ_BSYN01000002.1"/>
</dbReference>
<name>A0A1H3EKM9_9FIRM</name>
<gene>
    <name evidence="1" type="ORF">SAMN05660923_02950</name>
</gene>
<evidence type="ECO:0000313" key="2">
    <source>
        <dbReference type="Proteomes" id="UP000198828"/>
    </source>
</evidence>